<evidence type="ECO:0000256" key="2">
    <source>
        <dbReference type="SAM" id="Phobius"/>
    </source>
</evidence>
<dbReference type="EMBL" id="CP048000">
    <property type="protein sequence ID" value="QHQ62794.1"/>
    <property type="molecule type" value="Genomic_DNA"/>
</dbReference>
<name>A0A6P1TP84_9FIRM</name>
<keyword evidence="4" id="KW-1185">Reference proteome</keyword>
<gene>
    <name evidence="3" type="ORF">Ana3638_20080</name>
</gene>
<evidence type="ECO:0000313" key="3">
    <source>
        <dbReference type="EMBL" id="QHQ62794.1"/>
    </source>
</evidence>
<organism evidence="3 4">
    <name type="scientific">Anaerocolumna sedimenticola</name>
    <dbReference type="NCBI Taxonomy" id="2696063"/>
    <lineage>
        <taxon>Bacteria</taxon>
        <taxon>Bacillati</taxon>
        <taxon>Bacillota</taxon>
        <taxon>Clostridia</taxon>
        <taxon>Lachnospirales</taxon>
        <taxon>Lachnospiraceae</taxon>
        <taxon>Anaerocolumna</taxon>
    </lineage>
</organism>
<dbReference type="AlphaFoldDB" id="A0A6P1TP84"/>
<sequence>MNDNFFNNQFNDNENNNDFTSNNNRDIIESNVIISDVKPKKKHKFLKNLSKIVVSAAVFGLVAGASFQGYYALSGLNNSKGQIVNSAGDNSKGGLMALLQWKQETQRVIHQGMFLL</sequence>
<accession>A0A6P1TP84</accession>
<keyword evidence="2" id="KW-0472">Membrane</keyword>
<keyword evidence="2" id="KW-1133">Transmembrane helix</keyword>
<dbReference type="Proteomes" id="UP000464314">
    <property type="component" value="Chromosome"/>
</dbReference>
<reference evidence="3 4" key="1">
    <citation type="submission" date="2020-01" db="EMBL/GenBank/DDBJ databases">
        <title>Genome analysis of Anaerocolumna sp. CBA3638.</title>
        <authorList>
            <person name="Kim J."/>
            <person name="Roh S.W."/>
        </authorList>
    </citation>
    <scope>NUCLEOTIDE SEQUENCE [LARGE SCALE GENOMIC DNA]</scope>
    <source>
        <strain evidence="3 4">CBA3638</strain>
    </source>
</reference>
<evidence type="ECO:0000256" key="1">
    <source>
        <dbReference type="SAM" id="MobiDB-lite"/>
    </source>
</evidence>
<protein>
    <submittedName>
        <fullName evidence="3">Uncharacterized protein</fullName>
    </submittedName>
</protein>
<proteinExistence type="predicted"/>
<dbReference type="KEGG" id="anr:Ana3638_20080"/>
<dbReference type="RefSeq" id="WP_161839615.1">
    <property type="nucleotide sequence ID" value="NZ_CP048000.1"/>
</dbReference>
<evidence type="ECO:0000313" key="4">
    <source>
        <dbReference type="Proteomes" id="UP000464314"/>
    </source>
</evidence>
<keyword evidence="2" id="KW-0812">Transmembrane</keyword>
<feature type="region of interest" description="Disordered" evidence="1">
    <location>
        <begin position="1"/>
        <end position="22"/>
    </location>
</feature>
<feature type="transmembrane region" description="Helical" evidence="2">
    <location>
        <begin position="49"/>
        <end position="71"/>
    </location>
</feature>